<dbReference type="CDD" id="cd05288">
    <property type="entry name" value="PGDH"/>
    <property type="match status" value="1"/>
</dbReference>
<dbReference type="AlphaFoldDB" id="A0A5E4RTX0"/>
<dbReference type="SUPFAM" id="SSF50129">
    <property type="entry name" value="GroES-like"/>
    <property type="match status" value="1"/>
</dbReference>
<dbReference type="PANTHER" id="PTHR43205:SF7">
    <property type="entry name" value="PROSTAGLANDIN REDUCTASE 1"/>
    <property type="match status" value="1"/>
</dbReference>
<sequence>MTINRQILLVSRPKGEATLDNFHLAAPELPELGDGQVLVRNFYLSLDPYMRGRMNDTKSYAPPQPLDAVMVGATVGEVIESRHPDWQPGDAVTAMFGWQEYGISDGSNLRRVDAVRVPMSVYLGAAGMPGVTAWYGLNKIIAPKAGETVAVSAASGAVGSVVGQLAKRMGCRVVGIAGGPQKCAYVTETLGFDACVDYKAGNVYEALRAAAPDGIDGYFENVGGAVFDAVLGNINAHSRIALCGMIAGYDGQPAPLKYPALLLTNRVRLEGFIVTEHLDIWPQALTELTDAIAAGELHYRETMTQGLESAPAAFLGLLKGENFGKQIVRLV</sequence>
<accession>A0A5E4RTX0</accession>
<dbReference type="InterPro" id="IPR011032">
    <property type="entry name" value="GroES-like_sf"/>
</dbReference>
<dbReference type="InterPro" id="IPR045010">
    <property type="entry name" value="MDR_fam"/>
</dbReference>
<evidence type="ECO:0000313" key="4">
    <source>
        <dbReference type="Proteomes" id="UP000366945"/>
    </source>
</evidence>
<dbReference type="SUPFAM" id="SSF51735">
    <property type="entry name" value="NAD(P)-binding Rossmann-fold domains"/>
    <property type="match status" value="1"/>
</dbReference>
<organism evidence="3 4">
    <name type="scientific">Pandoraea pneumonica</name>
    <dbReference type="NCBI Taxonomy" id="2508299"/>
    <lineage>
        <taxon>Bacteria</taxon>
        <taxon>Pseudomonadati</taxon>
        <taxon>Pseudomonadota</taxon>
        <taxon>Betaproteobacteria</taxon>
        <taxon>Burkholderiales</taxon>
        <taxon>Burkholderiaceae</taxon>
        <taxon>Pandoraea</taxon>
    </lineage>
</organism>
<reference evidence="3 4" key="1">
    <citation type="submission" date="2019-08" db="EMBL/GenBank/DDBJ databases">
        <authorList>
            <person name="Peeters C."/>
        </authorList>
    </citation>
    <scope>NUCLEOTIDE SEQUENCE [LARGE SCALE GENOMIC DNA]</scope>
    <source>
        <strain evidence="3 4">LMG 31114</strain>
    </source>
</reference>
<dbReference type="PANTHER" id="PTHR43205">
    <property type="entry name" value="PROSTAGLANDIN REDUCTASE"/>
    <property type="match status" value="1"/>
</dbReference>
<evidence type="ECO:0000256" key="1">
    <source>
        <dbReference type="ARBA" id="ARBA00023002"/>
    </source>
</evidence>
<dbReference type="Pfam" id="PF16884">
    <property type="entry name" value="ADH_N_2"/>
    <property type="match status" value="1"/>
</dbReference>
<dbReference type="InterPro" id="IPR020843">
    <property type="entry name" value="ER"/>
</dbReference>
<dbReference type="InterPro" id="IPR013149">
    <property type="entry name" value="ADH-like_C"/>
</dbReference>
<evidence type="ECO:0000313" key="3">
    <source>
        <dbReference type="EMBL" id="VVD66231.1"/>
    </source>
</evidence>
<gene>
    <name evidence="3" type="ORF">PPN31114_00367</name>
</gene>
<proteinExistence type="predicted"/>
<feature type="domain" description="Enoyl reductase (ER)" evidence="2">
    <location>
        <begin position="17"/>
        <end position="328"/>
    </location>
</feature>
<dbReference type="Proteomes" id="UP000366945">
    <property type="component" value="Unassembled WGS sequence"/>
</dbReference>
<dbReference type="InterPro" id="IPR036291">
    <property type="entry name" value="NAD(P)-bd_dom_sf"/>
</dbReference>
<dbReference type="FunFam" id="3.40.50.720:FF:000121">
    <property type="entry name" value="Prostaglandin reductase 2"/>
    <property type="match status" value="1"/>
</dbReference>
<evidence type="ECO:0000259" key="2">
    <source>
        <dbReference type="SMART" id="SM00829"/>
    </source>
</evidence>
<dbReference type="RefSeq" id="WP_150677787.1">
    <property type="nucleotide sequence ID" value="NZ_CABPSK010000001.1"/>
</dbReference>
<dbReference type="Gene3D" id="3.40.50.720">
    <property type="entry name" value="NAD(P)-binding Rossmann-like Domain"/>
    <property type="match status" value="1"/>
</dbReference>
<dbReference type="GeneID" id="300402435"/>
<protein>
    <submittedName>
        <fullName evidence="3">NADP-dependent oxidoreductase</fullName>
    </submittedName>
</protein>
<keyword evidence="1" id="KW-0560">Oxidoreductase</keyword>
<name>A0A5E4RTX0_9BURK</name>
<dbReference type="GO" id="GO:0016628">
    <property type="term" value="F:oxidoreductase activity, acting on the CH-CH group of donors, NAD or NADP as acceptor"/>
    <property type="evidence" value="ECO:0007669"/>
    <property type="project" value="InterPro"/>
</dbReference>
<dbReference type="Gene3D" id="3.90.180.10">
    <property type="entry name" value="Medium-chain alcohol dehydrogenases, catalytic domain"/>
    <property type="match status" value="1"/>
</dbReference>
<dbReference type="EMBL" id="CABPSK010000001">
    <property type="protein sequence ID" value="VVD66231.1"/>
    <property type="molecule type" value="Genomic_DNA"/>
</dbReference>
<dbReference type="SMART" id="SM00829">
    <property type="entry name" value="PKS_ER"/>
    <property type="match status" value="1"/>
</dbReference>
<dbReference type="Pfam" id="PF00107">
    <property type="entry name" value="ADH_zinc_N"/>
    <property type="match status" value="1"/>
</dbReference>
<keyword evidence="4" id="KW-1185">Reference proteome</keyword>
<dbReference type="InterPro" id="IPR041694">
    <property type="entry name" value="ADH_N_2"/>
</dbReference>
<dbReference type="OrthoDB" id="9805663at2"/>